<organism evidence="1 2">
    <name type="scientific">Vaccinium darrowii</name>
    <dbReference type="NCBI Taxonomy" id="229202"/>
    <lineage>
        <taxon>Eukaryota</taxon>
        <taxon>Viridiplantae</taxon>
        <taxon>Streptophyta</taxon>
        <taxon>Embryophyta</taxon>
        <taxon>Tracheophyta</taxon>
        <taxon>Spermatophyta</taxon>
        <taxon>Magnoliopsida</taxon>
        <taxon>eudicotyledons</taxon>
        <taxon>Gunneridae</taxon>
        <taxon>Pentapetalae</taxon>
        <taxon>asterids</taxon>
        <taxon>Ericales</taxon>
        <taxon>Ericaceae</taxon>
        <taxon>Vaccinioideae</taxon>
        <taxon>Vaccinieae</taxon>
        <taxon>Vaccinium</taxon>
    </lineage>
</organism>
<reference evidence="1 2" key="1">
    <citation type="journal article" date="2021" name="Hortic Res">
        <title>High-quality reference genome and annotation aids understanding of berry development for evergreen blueberry (Vaccinium darrowii).</title>
        <authorList>
            <person name="Yu J."/>
            <person name="Hulse-Kemp A.M."/>
            <person name="Babiker E."/>
            <person name="Staton M."/>
        </authorList>
    </citation>
    <scope>NUCLEOTIDE SEQUENCE [LARGE SCALE GENOMIC DNA]</scope>
    <source>
        <strain evidence="2">cv. NJ 8807/NJ 8810</strain>
        <tissue evidence="1">Young leaf</tissue>
    </source>
</reference>
<dbReference type="Proteomes" id="UP000828048">
    <property type="component" value="Chromosome 5"/>
</dbReference>
<name>A0ACB7Y0N8_9ERIC</name>
<comment type="caution">
    <text evidence="1">The sequence shown here is derived from an EMBL/GenBank/DDBJ whole genome shotgun (WGS) entry which is preliminary data.</text>
</comment>
<proteinExistence type="predicted"/>
<protein>
    <submittedName>
        <fullName evidence="1">Uncharacterized protein</fullName>
    </submittedName>
</protein>
<accession>A0ACB7Y0N8</accession>
<dbReference type="EMBL" id="CM037155">
    <property type="protein sequence ID" value="KAH7847081.1"/>
    <property type="molecule type" value="Genomic_DNA"/>
</dbReference>
<keyword evidence="2" id="KW-1185">Reference proteome</keyword>
<sequence length="269" mass="30166">MRPEKKPSPSPLGYIPVETTDDADSTTKKSSMEVPSTTITVDAAPASFATQRPSRPMPPPQRISKEGQQVLAGMLCLLLFVGTCVTIYYAMDVLMKLPFQREGPEIYVNNVAFSLNILSPSQINTAGEITFNITKPRDCSVSRYDNFEVGIFYEEKSISMTIMEPFTQMEMNHTLRNAIFPSVISPIETQVSKRITSYFTSNSSFEFSFNVKAIVFMWPDNWAGPGEFSSERWIRVWCPNVKVEIVTKTGLGTMVGEPLKCEVKTRDLP</sequence>
<evidence type="ECO:0000313" key="2">
    <source>
        <dbReference type="Proteomes" id="UP000828048"/>
    </source>
</evidence>
<evidence type="ECO:0000313" key="1">
    <source>
        <dbReference type="EMBL" id="KAH7847081.1"/>
    </source>
</evidence>
<gene>
    <name evidence="1" type="ORF">Vadar_021621</name>
</gene>